<organism evidence="1 2">
    <name type="scientific">Halomicrobium mukohataei</name>
    <dbReference type="NCBI Taxonomy" id="57705"/>
    <lineage>
        <taxon>Archaea</taxon>
        <taxon>Methanobacteriati</taxon>
        <taxon>Methanobacteriota</taxon>
        <taxon>Stenosarchaea group</taxon>
        <taxon>Halobacteria</taxon>
        <taxon>Halobacteriales</taxon>
        <taxon>Haloarculaceae</taxon>
        <taxon>Halomicrobium</taxon>
    </lineage>
</organism>
<accession>A0A4D6KIM8</accession>
<keyword evidence="1" id="KW-0614">Plasmid</keyword>
<geneLocation type="plasmid" evidence="1 2">
    <name>unnamed1</name>
</geneLocation>
<dbReference type="AlphaFoldDB" id="A0A4D6KIM8"/>
<protein>
    <submittedName>
        <fullName evidence="1">Uncharacterized protein</fullName>
    </submittedName>
</protein>
<reference evidence="1 2" key="1">
    <citation type="submission" date="2019-04" db="EMBL/GenBank/DDBJ databases">
        <title>Complete genome sequence of Arthrobacter sp. ZXY-2 associated with effective atrazine degradation and salt adaptation.</title>
        <authorList>
            <person name="Zhao X."/>
        </authorList>
    </citation>
    <scope>NUCLEOTIDE SEQUENCE [LARGE SCALE GENOMIC DNA]</scope>
    <source>
        <strain evidence="2">ZP60</strain>
        <plasmid evidence="1 2">unnamed1</plasmid>
    </source>
</reference>
<evidence type="ECO:0000313" key="1">
    <source>
        <dbReference type="EMBL" id="QCD67252.1"/>
    </source>
</evidence>
<sequence>MELTTTTDRDGSESQPDRCRVSTETAGYNCFKIFATTGSRNSVQTYSRQYEHRPEAFATTFPDGCPT</sequence>
<name>A0A4D6KIM8_9EURY</name>
<dbReference type="KEGG" id="halz:E5139_16550"/>
<proteinExistence type="predicted"/>
<dbReference type="Proteomes" id="UP000297053">
    <property type="component" value="Plasmid unnamed1"/>
</dbReference>
<evidence type="ECO:0000313" key="2">
    <source>
        <dbReference type="Proteomes" id="UP000297053"/>
    </source>
</evidence>
<reference evidence="1 2" key="2">
    <citation type="submission" date="2019-04" db="EMBL/GenBank/DDBJ databases">
        <authorList>
            <person name="Yang S."/>
            <person name="Wei W."/>
        </authorList>
    </citation>
    <scope>NUCLEOTIDE SEQUENCE [LARGE SCALE GENOMIC DNA]</scope>
    <source>
        <strain evidence="2">ZP60</strain>
        <plasmid evidence="1 2">unnamed1</plasmid>
    </source>
</reference>
<dbReference type="EMBL" id="CP039376">
    <property type="protein sequence ID" value="QCD67252.1"/>
    <property type="molecule type" value="Genomic_DNA"/>
</dbReference>
<gene>
    <name evidence="1" type="ORF">E5139_16550</name>
</gene>